<proteinExistence type="predicted"/>
<reference evidence="1" key="1">
    <citation type="journal article" date="2015" name="Nature">
        <title>Complex archaea that bridge the gap between prokaryotes and eukaryotes.</title>
        <authorList>
            <person name="Spang A."/>
            <person name="Saw J.H."/>
            <person name="Jorgensen S.L."/>
            <person name="Zaremba-Niedzwiedzka K."/>
            <person name="Martijn J."/>
            <person name="Lind A.E."/>
            <person name="van Eijk R."/>
            <person name="Schleper C."/>
            <person name="Guy L."/>
            <person name="Ettema T.J."/>
        </authorList>
    </citation>
    <scope>NUCLEOTIDE SEQUENCE</scope>
</reference>
<name>A0A0F9RUU3_9ZZZZ</name>
<organism evidence="1">
    <name type="scientific">marine sediment metagenome</name>
    <dbReference type="NCBI Taxonomy" id="412755"/>
    <lineage>
        <taxon>unclassified sequences</taxon>
        <taxon>metagenomes</taxon>
        <taxon>ecological metagenomes</taxon>
    </lineage>
</organism>
<comment type="caution">
    <text evidence="1">The sequence shown here is derived from an EMBL/GenBank/DDBJ whole genome shotgun (WGS) entry which is preliminary data.</text>
</comment>
<gene>
    <name evidence="1" type="ORF">LCGC14_0534290</name>
</gene>
<evidence type="ECO:0000313" key="1">
    <source>
        <dbReference type="EMBL" id="KKN60230.1"/>
    </source>
</evidence>
<sequence>MTKYLRVTMPDGSTWHVPADLIANDRAHYYATKENGQETYDEEYKFTLEDNTELIDWAINNMNWADVKEFAFLVPRLKVDVDYQEGWVNGEHEVIECDE</sequence>
<accession>A0A0F9RUU3</accession>
<dbReference type="AlphaFoldDB" id="A0A0F9RUU3"/>
<dbReference type="EMBL" id="LAZR01000702">
    <property type="protein sequence ID" value="KKN60230.1"/>
    <property type="molecule type" value="Genomic_DNA"/>
</dbReference>
<protein>
    <submittedName>
        <fullName evidence="1">Uncharacterized protein</fullName>
    </submittedName>
</protein>